<dbReference type="FunFam" id="3.30.565.10:FF:000010">
    <property type="entry name" value="Sensor histidine kinase RcsC"/>
    <property type="match status" value="1"/>
</dbReference>
<dbReference type="Proteomes" id="UP000280696">
    <property type="component" value="Unassembled WGS sequence"/>
</dbReference>
<dbReference type="Gene3D" id="1.10.287.130">
    <property type="match status" value="1"/>
</dbReference>
<evidence type="ECO:0000256" key="11">
    <source>
        <dbReference type="SAM" id="Coils"/>
    </source>
</evidence>
<comment type="similarity">
    <text evidence="2">In the N-terminal section; belongs to the phytochrome family.</text>
</comment>
<evidence type="ECO:0000256" key="3">
    <source>
        <dbReference type="ARBA" id="ARBA00012438"/>
    </source>
</evidence>
<evidence type="ECO:0000256" key="6">
    <source>
        <dbReference type="ARBA" id="ARBA00022777"/>
    </source>
</evidence>
<dbReference type="CDD" id="cd17546">
    <property type="entry name" value="REC_hyHK_CKI1_RcsC-like"/>
    <property type="match status" value="1"/>
</dbReference>
<feature type="domain" description="Histidine kinase" evidence="12">
    <location>
        <begin position="44"/>
        <end position="283"/>
    </location>
</feature>
<evidence type="ECO:0000256" key="10">
    <source>
        <dbReference type="PROSITE-ProRule" id="PRU00169"/>
    </source>
</evidence>
<dbReference type="OrthoDB" id="9804263at2"/>
<dbReference type="Gene3D" id="3.30.565.10">
    <property type="entry name" value="Histidine kinase-like ATPase, C-terminal domain"/>
    <property type="match status" value="1"/>
</dbReference>
<dbReference type="PROSITE" id="PS50109">
    <property type="entry name" value="HIS_KIN"/>
    <property type="match status" value="1"/>
</dbReference>
<evidence type="ECO:0000256" key="7">
    <source>
        <dbReference type="ARBA" id="ARBA00023012"/>
    </source>
</evidence>
<dbReference type="PRINTS" id="PR00344">
    <property type="entry name" value="BCTRLSENSOR"/>
</dbReference>
<comment type="caution">
    <text evidence="14">The sequence shown here is derived from an EMBL/GenBank/DDBJ whole genome shotgun (WGS) entry which is preliminary data.</text>
</comment>
<dbReference type="InterPro" id="IPR036097">
    <property type="entry name" value="HisK_dim/P_sf"/>
</dbReference>
<keyword evidence="15" id="KW-1185">Reference proteome</keyword>
<dbReference type="AlphaFoldDB" id="A0A3A9AQH3"/>
<dbReference type="Pfam" id="PF00072">
    <property type="entry name" value="Response_reg"/>
    <property type="match status" value="1"/>
</dbReference>
<dbReference type="InterPro" id="IPR001789">
    <property type="entry name" value="Sig_transdc_resp-reg_receiver"/>
</dbReference>
<dbReference type="SMART" id="SM00388">
    <property type="entry name" value="HisKA"/>
    <property type="match status" value="1"/>
</dbReference>
<feature type="modified residue" description="4-aspartylphosphate" evidence="10">
    <location>
        <position position="490"/>
    </location>
</feature>
<dbReference type="InterPro" id="IPR003661">
    <property type="entry name" value="HisK_dim/P_dom"/>
</dbReference>
<dbReference type="CDD" id="cd00082">
    <property type="entry name" value="HisKA"/>
    <property type="match status" value="1"/>
</dbReference>
<dbReference type="InterPro" id="IPR005467">
    <property type="entry name" value="His_kinase_dom"/>
</dbReference>
<dbReference type="SUPFAM" id="SSF47384">
    <property type="entry name" value="Homodimeric domain of signal transducing histidine kinase"/>
    <property type="match status" value="1"/>
</dbReference>
<dbReference type="PANTHER" id="PTHR45339:SF1">
    <property type="entry name" value="HYBRID SIGNAL TRANSDUCTION HISTIDINE KINASE J"/>
    <property type="match status" value="1"/>
</dbReference>
<dbReference type="InterPro" id="IPR004358">
    <property type="entry name" value="Sig_transdc_His_kin-like_C"/>
</dbReference>
<dbReference type="EMBL" id="RAYQ01000002">
    <property type="protein sequence ID" value="RKI93607.1"/>
    <property type="molecule type" value="Genomic_DNA"/>
</dbReference>
<dbReference type="SUPFAM" id="SSF52172">
    <property type="entry name" value="CheY-like"/>
    <property type="match status" value="2"/>
</dbReference>
<dbReference type="SUPFAM" id="SSF55874">
    <property type="entry name" value="ATPase domain of HSP90 chaperone/DNA topoisomerase II/histidine kinase"/>
    <property type="match status" value="1"/>
</dbReference>
<dbReference type="EC" id="2.7.13.3" evidence="3"/>
<evidence type="ECO:0000256" key="8">
    <source>
        <dbReference type="ARBA" id="ARBA00024867"/>
    </source>
</evidence>
<dbReference type="GO" id="GO:0000155">
    <property type="term" value="F:phosphorelay sensor kinase activity"/>
    <property type="evidence" value="ECO:0007669"/>
    <property type="project" value="InterPro"/>
</dbReference>
<dbReference type="InterPro" id="IPR011006">
    <property type="entry name" value="CheY-like_superfamily"/>
</dbReference>
<keyword evidence="11" id="KW-0175">Coiled coil</keyword>
<dbReference type="SMART" id="SM00448">
    <property type="entry name" value="REC"/>
    <property type="match status" value="1"/>
</dbReference>
<evidence type="ECO:0000259" key="12">
    <source>
        <dbReference type="PROSITE" id="PS50109"/>
    </source>
</evidence>
<organism evidence="14 15">
    <name type="scientific">Parablautia intestinalis</name>
    <dbReference type="NCBI Taxonomy" id="2320100"/>
    <lineage>
        <taxon>Bacteria</taxon>
        <taxon>Bacillati</taxon>
        <taxon>Bacillota</taxon>
        <taxon>Clostridia</taxon>
        <taxon>Lachnospirales</taxon>
        <taxon>Lachnospiraceae</taxon>
        <taxon>Parablautia</taxon>
    </lineage>
</organism>
<evidence type="ECO:0000256" key="2">
    <source>
        <dbReference type="ARBA" id="ARBA00006402"/>
    </source>
</evidence>
<evidence type="ECO:0000256" key="9">
    <source>
        <dbReference type="ARBA" id="ARBA00074306"/>
    </source>
</evidence>
<feature type="coiled-coil region" evidence="11">
    <location>
        <begin position="7"/>
        <end position="37"/>
    </location>
</feature>
<protein>
    <recommendedName>
        <fullName evidence="9">Circadian input-output histidine kinase CikA</fullName>
        <ecNumber evidence="3">2.7.13.3</ecNumber>
    </recommendedName>
    <alternativeName>
        <fullName evidence="4">Stage 0 sporulation protein A homolog</fullName>
    </alternativeName>
</protein>
<proteinExistence type="inferred from homology"/>
<dbReference type="RefSeq" id="WP_120466506.1">
    <property type="nucleotide sequence ID" value="NZ_RAYQ01000002.1"/>
</dbReference>
<sequence>MEKNNVEDNNAQRIEQLEQKVAQLEAALQAAEEVNKAKSSFLSNMSHDIRTPMNAIVGMTAIGLSHIDEKARVQDCLNKIQTASAHLMSLVNDVLDMSRIDSGRLVLNEESFSLADLIHDISVIVRPQAAQKKQDLQIEIGEIQVENLLGDSLHLRQILVNIIGNAVKYTKEKGRIQVRFSQLTGDSKPVDNREQTAGQNFGQNKIWLDFWCRDNGIGMSSEFLKRIFLPFERVHSEATAKIEGTGLGMSIVKNLVESMGGEIRVESREGEGSYFYVRIPLAASPNENQTFALPKGRTVLIAEAGKDRAVQTGDYLKEAGLIPVYQKSGSQAVTYLTEARYEEQMPCALLLGEELSDMPVLNLAFHVRQLAGQEFPIILVSEADWAQLEYRAVRAGINGFVPCPLFKSRLLGVLSKLTGGDSSEDVMAHRKKDYSMYHVLLAEDLELNQEIAVELLSAIGVPVEVADNGLQAVEKFEKSPEGYYGLIFMDIHMPYMDGYEAARRIRKMDRADAEKVRIVAMTADAFVEDVRMAKEAGMDEHISKPVEPSRLQDIIYKQFV</sequence>
<evidence type="ECO:0000256" key="1">
    <source>
        <dbReference type="ARBA" id="ARBA00000085"/>
    </source>
</evidence>
<dbReference type="InterPro" id="IPR003594">
    <property type="entry name" value="HATPase_dom"/>
</dbReference>
<comment type="caution">
    <text evidence="10">Lacks conserved residue(s) required for the propagation of feature annotation.</text>
</comment>
<name>A0A3A9AQH3_9FIRM</name>
<comment type="catalytic activity">
    <reaction evidence="1">
        <text>ATP + protein L-histidine = ADP + protein N-phospho-L-histidine.</text>
        <dbReference type="EC" id="2.7.13.3"/>
    </reaction>
</comment>
<feature type="domain" description="Response regulatory" evidence="13">
    <location>
        <begin position="438"/>
        <end position="559"/>
    </location>
</feature>
<keyword evidence="6" id="KW-0418">Kinase</keyword>
<dbReference type="Pfam" id="PF00512">
    <property type="entry name" value="HisKA"/>
    <property type="match status" value="1"/>
</dbReference>
<evidence type="ECO:0000313" key="15">
    <source>
        <dbReference type="Proteomes" id="UP000280696"/>
    </source>
</evidence>
<keyword evidence="5 10" id="KW-0597">Phosphoprotein</keyword>
<dbReference type="PROSITE" id="PS50110">
    <property type="entry name" value="RESPONSE_REGULATORY"/>
    <property type="match status" value="2"/>
</dbReference>
<comment type="function">
    <text evidence="8">May play the central regulatory role in sporulation. It may be an element of the effector pathway responsible for the activation of sporulation genes in response to nutritional stress. Spo0A may act in concert with spo0H (a sigma factor) to control the expression of some genes that are critical to the sporulation process.</text>
</comment>
<evidence type="ECO:0000256" key="4">
    <source>
        <dbReference type="ARBA" id="ARBA00018672"/>
    </source>
</evidence>
<evidence type="ECO:0000313" key="14">
    <source>
        <dbReference type="EMBL" id="RKI93607.1"/>
    </source>
</evidence>
<dbReference type="Gene3D" id="3.40.50.2300">
    <property type="match status" value="2"/>
</dbReference>
<dbReference type="PANTHER" id="PTHR45339">
    <property type="entry name" value="HYBRID SIGNAL TRANSDUCTION HISTIDINE KINASE J"/>
    <property type="match status" value="1"/>
</dbReference>
<dbReference type="InterPro" id="IPR036890">
    <property type="entry name" value="HATPase_C_sf"/>
</dbReference>
<reference evidence="14 15" key="1">
    <citation type="submission" date="2018-09" db="EMBL/GenBank/DDBJ databases">
        <title>Murine metabolic-syndrome-specific gut microbial biobank.</title>
        <authorList>
            <person name="Liu C."/>
        </authorList>
    </citation>
    <scope>NUCLEOTIDE SEQUENCE [LARGE SCALE GENOMIC DNA]</scope>
    <source>
        <strain evidence="14 15">0.1xD8-82</strain>
    </source>
</reference>
<accession>A0A3A9AQH3</accession>
<keyword evidence="6" id="KW-0808">Transferase</keyword>
<dbReference type="Pfam" id="PF02518">
    <property type="entry name" value="HATPase_c"/>
    <property type="match status" value="1"/>
</dbReference>
<keyword evidence="7" id="KW-0902">Two-component regulatory system</keyword>
<feature type="domain" description="Response regulatory" evidence="13">
    <location>
        <begin position="298"/>
        <end position="418"/>
    </location>
</feature>
<gene>
    <name evidence="14" type="ORF">D7V94_02635</name>
</gene>
<evidence type="ECO:0000259" key="13">
    <source>
        <dbReference type="PROSITE" id="PS50110"/>
    </source>
</evidence>
<dbReference type="SMART" id="SM00387">
    <property type="entry name" value="HATPase_c"/>
    <property type="match status" value="1"/>
</dbReference>
<evidence type="ECO:0000256" key="5">
    <source>
        <dbReference type="ARBA" id="ARBA00022553"/>
    </source>
</evidence>